<dbReference type="AlphaFoldDB" id="A0A6J7TVQ5"/>
<comment type="similarity">
    <text evidence="1">Belongs to the short-chain dehydrogenases/reductases (SDR) family.</text>
</comment>
<dbReference type="PROSITE" id="PS00061">
    <property type="entry name" value="ADH_SHORT"/>
    <property type="match status" value="1"/>
</dbReference>
<dbReference type="PANTHER" id="PTHR42879:SF2">
    <property type="entry name" value="3-OXOACYL-[ACYL-CARRIER-PROTEIN] REDUCTASE FABG"/>
    <property type="match status" value="1"/>
</dbReference>
<dbReference type="Pfam" id="PF00106">
    <property type="entry name" value="adh_short"/>
    <property type="match status" value="1"/>
</dbReference>
<protein>
    <submittedName>
        <fullName evidence="6">Unannotated protein</fullName>
    </submittedName>
</protein>
<dbReference type="SUPFAM" id="SSF51735">
    <property type="entry name" value="NAD(P)-binding Rossmann-fold domains"/>
    <property type="match status" value="1"/>
</dbReference>
<dbReference type="EMBL" id="CAFBMD010000101">
    <property type="protein sequence ID" value="CAB4904273.1"/>
    <property type="molecule type" value="Genomic_DNA"/>
</dbReference>
<evidence type="ECO:0000313" key="4">
    <source>
        <dbReference type="EMBL" id="CAB4904273.1"/>
    </source>
</evidence>
<reference evidence="6" key="1">
    <citation type="submission" date="2020-05" db="EMBL/GenBank/DDBJ databases">
        <authorList>
            <person name="Chiriac C."/>
            <person name="Salcher M."/>
            <person name="Ghai R."/>
            <person name="Kavagutti S V."/>
        </authorList>
    </citation>
    <scope>NUCLEOTIDE SEQUENCE</scope>
</reference>
<dbReference type="InterPro" id="IPR036291">
    <property type="entry name" value="NAD(P)-bd_dom_sf"/>
</dbReference>
<name>A0A6J7TVQ5_9ZZZZ</name>
<evidence type="ECO:0000313" key="2">
    <source>
        <dbReference type="EMBL" id="CAB4705470.1"/>
    </source>
</evidence>
<dbReference type="PANTHER" id="PTHR42879">
    <property type="entry name" value="3-OXOACYL-(ACYL-CARRIER-PROTEIN) REDUCTASE"/>
    <property type="match status" value="1"/>
</dbReference>
<evidence type="ECO:0000313" key="6">
    <source>
        <dbReference type="EMBL" id="CAB5056148.1"/>
    </source>
</evidence>
<dbReference type="InterPro" id="IPR020904">
    <property type="entry name" value="Sc_DH/Rdtase_CS"/>
</dbReference>
<dbReference type="Gene3D" id="3.40.50.720">
    <property type="entry name" value="NAD(P)-binding Rossmann-like Domain"/>
    <property type="match status" value="1"/>
</dbReference>
<dbReference type="PRINTS" id="PR00081">
    <property type="entry name" value="GDHRDH"/>
</dbReference>
<evidence type="ECO:0000313" key="5">
    <source>
        <dbReference type="EMBL" id="CAB5042126.1"/>
    </source>
</evidence>
<dbReference type="CDD" id="cd05233">
    <property type="entry name" value="SDR_c"/>
    <property type="match status" value="1"/>
</dbReference>
<dbReference type="InterPro" id="IPR050259">
    <property type="entry name" value="SDR"/>
</dbReference>
<accession>A0A6J7TVQ5</accession>
<gene>
    <name evidence="2" type="ORF">UFOPK2593_00858</name>
    <name evidence="3" type="ORF">UFOPK2894_00977</name>
    <name evidence="4" type="ORF">UFOPK3492_01104</name>
    <name evidence="5" type="ORF">UFOPK4234_01419</name>
    <name evidence="6" type="ORF">UFOPK4295_01436</name>
</gene>
<dbReference type="EMBL" id="CAFBQA010000107">
    <property type="protein sequence ID" value="CAB5042126.1"/>
    <property type="molecule type" value="Genomic_DNA"/>
</dbReference>
<proteinExistence type="inferred from homology"/>
<sequence length="257" mass="26597">MSATSLRCLVTGAGRGIGRGIAHDLISAGHQVVLTARTESELLESAGGASNAHIITGDVTTDATELVRKATALLGGLDVLVLNAGEGISSKFEKTSDELWSSQIALNLTAPFQMIREAIPAMKSQGFGRIVVVASSAGKIGAAYITAYSAAKHGVLGLVRSVAAENTESGVTINAVCPGFVDTSMTQRSVANIMARTGKSKEEAIAGLVAHEPHKRLLTVQEVSDSVIRLINGNSNGVAVDLPESDLPERDSHVGTD</sequence>
<evidence type="ECO:0000313" key="3">
    <source>
        <dbReference type="EMBL" id="CAB4777718.1"/>
    </source>
</evidence>
<dbReference type="InterPro" id="IPR002347">
    <property type="entry name" value="SDR_fam"/>
</dbReference>
<dbReference type="PRINTS" id="PR00080">
    <property type="entry name" value="SDRFAMILY"/>
</dbReference>
<dbReference type="EMBL" id="CAEZZQ010000056">
    <property type="protein sequence ID" value="CAB4777718.1"/>
    <property type="molecule type" value="Genomic_DNA"/>
</dbReference>
<dbReference type="EMBL" id="CAFBQF010000102">
    <property type="protein sequence ID" value="CAB5056148.1"/>
    <property type="molecule type" value="Genomic_DNA"/>
</dbReference>
<dbReference type="GO" id="GO:0032787">
    <property type="term" value="P:monocarboxylic acid metabolic process"/>
    <property type="evidence" value="ECO:0007669"/>
    <property type="project" value="UniProtKB-ARBA"/>
</dbReference>
<dbReference type="EMBL" id="CAEZXW010000048">
    <property type="protein sequence ID" value="CAB4705470.1"/>
    <property type="molecule type" value="Genomic_DNA"/>
</dbReference>
<organism evidence="6">
    <name type="scientific">freshwater metagenome</name>
    <dbReference type="NCBI Taxonomy" id="449393"/>
    <lineage>
        <taxon>unclassified sequences</taxon>
        <taxon>metagenomes</taxon>
        <taxon>ecological metagenomes</taxon>
    </lineage>
</organism>
<evidence type="ECO:0000256" key="1">
    <source>
        <dbReference type="ARBA" id="ARBA00006484"/>
    </source>
</evidence>